<evidence type="ECO:0000313" key="2">
    <source>
        <dbReference type="EMBL" id="ATA81959.1"/>
    </source>
</evidence>
<feature type="transmembrane region" description="Helical" evidence="1">
    <location>
        <begin position="135"/>
        <end position="155"/>
    </location>
</feature>
<keyword evidence="1" id="KW-1133">Transmembrane helix</keyword>
<dbReference type="AlphaFoldDB" id="A0A250FA10"/>
<dbReference type="Pfam" id="PF14093">
    <property type="entry name" value="DUF4271"/>
    <property type="match status" value="1"/>
</dbReference>
<feature type="transmembrane region" description="Helical" evidence="1">
    <location>
        <begin position="12"/>
        <end position="32"/>
    </location>
</feature>
<proteinExistence type="predicted"/>
<feature type="transmembrane region" description="Helical" evidence="1">
    <location>
        <begin position="59"/>
        <end position="82"/>
    </location>
</feature>
<feature type="transmembrane region" description="Helical" evidence="1">
    <location>
        <begin position="194"/>
        <end position="216"/>
    </location>
</feature>
<dbReference type="RefSeq" id="WP_095914023.1">
    <property type="nucleotide sequence ID" value="NZ_CP022384.1"/>
</dbReference>
<organism evidence="2 3">
    <name type="scientific">Capnocytophaga leadbetteri</name>
    <dbReference type="NCBI Taxonomy" id="327575"/>
    <lineage>
        <taxon>Bacteria</taxon>
        <taxon>Pseudomonadati</taxon>
        <taxon>Bacteroidota</taxon>
        <taxon>Flavobacteriia</taxon>
        <taxon>Flavobacteriales</taxon>
        <taxon>Flavobacteriaceae</taxon>
        <taxon>Capnocytophaga</taxon>
    </lineage>
</organism>
<dbReference type="Proteomes" id="UP000217276">
    <property type="component" value="Chromosome"/>
</dbReference>
<gene>
    <name evidence="2" type="ORF">CGC53_06160</name>
</gene>
<accession>A0A250FA10</accession>
<feature type="transmembrane region" description="Helical" evidence="1">
    <location>
        <begin position="161"/>
        <end position="182"/>
    </location>
</feature>
<keyword evidence="3" id="KW-1185">Reference proteome</keyword>
<dbReference type="KEGG" id="clk:CGC53_06160"/>
<evidence type="ECO:0000313" key="3">
    <source>
        <dbReference type="Proteomes" id="UP000217276"/>
    </source>
</evidence>
<keyword evidence="1" id="KW-0812">Transmembrane</keyword>
<keyword evidence="1" id="KW-0472">Membrane</keyword>
<dbReference type="EMBL" id="CP022384">
    <property type="protein sequence ID" value="ATA81959.1"/>
    <property type="molecule type" value="Genomic_DNA"/>
</dbReference>
<feature type="transmembrane region" description="Helical" evidence="1">
    <location>
        <begin position="94"/>
        <end position="114"/>
    </location>
</feature>
<evidence type="ECO:0000256" key="1">
    <source>
        <dbReference type="SAM" id="Phobius"/>
    </source>
</evidence>
<name>A0A250FA10_9FLAO</name>
<reference evidence="3" key="1">
    <citation type="submission" date="2017-06" db="EMBL/GenBank/DDBJ databases">
        <title>Capnocytophaga spp. assemblies.</title>
        <authorList>
            <person name="Gulvik C.A."/>
        </authorList>
    </citation>
    <scope>NUCLEOTIDE SEQUENCE [LARGE SCALE GENOMIC DNA]</scope>
    <source>
        <strain evidence="3">H6253</strain>
    </source>
</reference>
<sequence>MEPITLHHSYLTWVFPAFLLIFGLVAFLRAFYPKHFADYERLLVNNKYIAIYGKKERKLHLFTVVLYLMQCVCLALLIYVGMKYFGIKKVFNERFMFLELTLSVIAILMLKLVIQQWVSSLFDLSDFCNDYIFIRIAYSSYAAIGAVLVLFIGVYSSLVSVTLLAVLFAILLIINALSWIEIIKNNLKEIKPYIFYFILYLCALEIAPYVFLIYGARLVITHQ</sequence>
<protein>
    <submittedName>
        <fullName evidence="2">DUF4271 domain-containing protein</fullName>
    </submittedName>
</protein>
<dbReference type="InterPro" id="IPR025367">
    <property type="entry name" value="DUF4271"/>
</dbReference>